<reference evidence="1 2" key="1">
    <citation type="submission" date="2013-07" db="EMBL/GenBank/DDBJ databases">
        <title>Comparative Genomic and Metabolomic Analysis of Twelve Strains of Pseudoalteromonas luteoviolacea.</title>
        <authorList>
            <person name="Vynne N.G."/>
            <person name="Mansson M."/>
            <person name="Gram L."/>
        </authorList>
    </citation>
    <scope>NUCLEOTIDE SEQUENCE [LARGE SCALE GENOMIC DNA]</scope>
    <source>
        <strain evidence="1 2">NCIMB 1942</strain>
    </source>
</reference>
<dbReference type="PATRIC" id="fig|1365253.3.peg.763"/>
<gene>
    <name evidence="1" type="ORF">N482_24045</name>
</gene>
<name>A0A167GVX1_9GAMM</name>
<proteinExistence type="predicted"/>
<evidence type="ECO:0000313" key="1">
    <source>
        <dbReference type="EMBL" id="KZN56611.1"/>
    </source>
</evidence>
<sequence length="269" mass="30386">MALEHGLIRHTGHKTAYTQPLYELPYDINHKTVLTDNEDIYFGTHDGKLLHYRYKKEAVGSEKWQLIWERSLNGIINNPPTLHNRELYYSVNIFGGRSQICSVKLQQLPTHNCTSIKYGEVYASPIVIDPDFLPQSNLSWLQKNGITPIDSQVMRGIYVFYRDGKIEVLSQLSKSTTSRQFTLPFHPATPILNTPQLLIGAQNTPSEGKLQFTLIDGDRLVGLPVPVESQGNSIVERAQQMFRFGTQSVASESKAAQVQKLDEAWSADL</sequence>
<dbReference type="Proteomes" id="UP000076587">
    <property type="component" value="Unassembled WGS sequence"/>
</dbReference>
<accession>A0A167GVX1</accession>
<comment type="caution">
    <text evidence="1">The sequence shown here is derived from an EMBL/GenBank/DDBJ whole genome shotgun (WGS) entry which is preliminary data.</text>
</comment>
<evidence type="ECO:0000313" key="2">
    <source>
        <dbReference type="Proteomes" id="UP000076587"/>
    </source>
</evidence>
<protein>
    <submittedName>
        <fullName evidence="1">Uncharacterized protein</fullName>
    </submittedName>
</protein>
<dbReference type="AlphaFoldDB" id="A0A167GVX1"/>
<dbReference type="EMBL" id="AUXT01000040">
    <property type="protein sequence ID" value="KZN56611.1"/>
    <property type="molecule type" value="Genomic_DNA"/>
</dbReference>
<organism evidence="1 2">
    <name type="scientific">Pseudoalteromonas luteoviolacea NCIMB 1942</name>
    <dbReference type="NCBI Taxonomy" id="1365253"/>
    <lineage>
        <taxon>Bacteria</taxon>
        <taxon>Pseudomonadati</taxon>
        <taxon>Pseudomonadota</taxon>
        <taxon>Gammaproteobacteria</taxon>
        <taxon>Alteromonadales</taxon>
        <taxon>Pseudoalteromonadaceae</taxon>
        <taxon>Pseudoalteromonas</taxon>
    </lineage>
</organism>